<comment type="caution">
    <text evidence="8">The sequence shown here is derived from an EMBL/GenBank/DDBJ whole genome shotgun (WGS) entry which is preliminary data.</text>
</comment>
<sequence>MGCASSSEAANAPLSDLNAAKEVADLKAQVDQLKRQLAAAGQAAAPATAGGKGGVVETLFFPDEKLPCRNNRKPGGCHRPHCDYAHTPTSLSRFLDYLGSATRTLDICVFTITNDDISDVVLELHKRGVRVRIISDNDQAHTQGSDIDKFRQAGIAVRQDKTSAHMHHKFAIIDGRLLLNGSFNWTRQAVTANNENVTVLSDPTLIRSFQQQFDKLWEMFK</sequence>
<evidence type="ECO:0000259" key="7">
    <source>
        <dbReference type="PROSITE" id="PS50035"/>
    </source>
</evidence>
<dbReference type="Proteomes" id="UP000613740">
    <property type="component" value="Unassembled WGS sequence"/>
</dbReference>
<dbReference type="CDD" id="cd09171">
    <property type="entry name" value="PLDc_vPLD6_like"/>
    <property type="match status" value="1"/>
</dbReference>
<dbReference type="PANTHER" id="PTHR43856">
    <property type="entry name" value="CARDIOLIPIN HYDROLASE"/>
    <property type="match status" value="1"/>
</dbReference>
<reference evidence="8" key="1">
    <citation type="journal article" date="2020" name="bioRxiv">
        <title>Comparative genomics of Chlamydomonas.</title>
        <authorList>
            <person name="Craig R.J."/>
            <person name="Hasan A.R."/>
            <person name="Ness R.W."/>
            <person name="Keightley P.D."/>
        </authorList>
    </citation>
    <scope>NUCLEOTIDE SEQUENCE</scope>
    <source>
        <strain evidence="8">CCAP 11/173</strain>
    </source>
</reference>
<feature type="coiled-coil region" evidence="6">
    <location>
        <begin position="16"/>
        <end position="43"/>
    </location>
</feature>
<dbReference type="GO" id="GO:0016042">
    <property type="term" value="P:lipid catabolic process"/>
    <property type="evidence" value="ECO:0007669"/>
    <property type="project" value="UniProtKB-KW"/>
</dbReference>
<dbReference type="GO" id="GO:0005739">
    <property type="term" value="C:mitochondrion"/>
    <property type="evidence" value="ECO:0007669"/>
    <property type="project" value="TreeGrafter"/>
</dbReference>
<evidence type="ECO:0000313" key="8">
    <source>
        <dbReference type="EMBL" id="KAG2443325.1"/>
    </source>
</evidence>
<dbReference type="InterPro" id="IPR001736">
    <property type="entry name" value="PLipase_D/transphosphatidylase"/>
</dbReference>
<dbReference type="OrthoDB" id="5205528at2759"/>
<keyword evidence="9" id="KW-1185">Reference proteome</keyword>
<protein>
    <recommendedName>
        <fullName evidence="5">Mitochondrial cardiolipin hydrolase</fullName>
    </recommendedName>
</protein>
<dbReference type="Gene3D" id="3.30.870.10">
    <property type="entry name" value="Endonuclease Chain A"/>
    <property type="match status" value="1"/>
</dbReference>
<dbReference type="PANTHER" id="PTHR43856:SF1">
    <property type="entry name" value="MITOCHONDRIAL CARDIOLIPIN HYDROLASE"/>
    <property type="match status" value="1"/>
</dbReference>
<evidence type="ECO:0000256" key="5">
    <source>
        <dbReference type="ARBA" id="ARBA00040549"/>
    </source>
</evidence>
<name>A0A835TQA3_9CHLO</name>
<keyword evidence="6" id="KW-0175">Coiled coil</keyword>
<keyword evidence="3" id="KW-0443">Lipid metabolism</keyword>
<evidence type="ECO:0000256" key="2">
    <source>
        <dbReference type="ARBA" id="ARBA00022963"/>
    </source>
</evidence>
<gene>
    <name evidence="8" type="ORF">HYH02_009391</name>
</gene>
<feature type="domain" description="PLD phosphodiesterase" evidence="7">
    <location>
        <begin position="162"/>
        <end position="189"/>
    </location>
</feature>
<evidence type="ECO:0000256" key="6">
    <source>
        <dbReference type="SAM" id="Coils"/>
    </source>
</evidence>
<keyword evidence="1" id="KW-0378">Hydrolase</keyword>
<evidence type="ECO:0000313" key="9">
    <source>
        <dbReference type="Proteomes" id="UP000613740"/>
    </source>
</evidence>
<accession>A0A835TQA3</accession>
<dbReference type="EMBL" id="JAEHOD010000031">
    <property type="protein sequence ID" value="KAG2443325.1"/>
    <property type="molecule type" value="Genomic_DNA"/>
</dbReference>
<evidence type="ECO:0000256" key="1">
    <source>
        <dbReference type="ARBA" id="ARBA00022801"/>
    </source>
</evidence>
<dbReference type="Pfam" id="PF13091">
    <property type="entry name" value="PLDc_2"/>
    <property type="match status" value="1"/>
</dbReference>
<dbReference type="InterPro" id="IPR051406">
    <property type="entry name" value="PLD_domain"/>
</dbReference>
<comment type="similarity">
    <text evidence="4">Belongs to the phospholipase D family. MitoPLD/Zucchini subfamily.</text>
</comment>
<dbReference type="PROSITE" id="PS50035">
    <property type="entry name" value="PLD"/>
    <property type="match status" value="1"/>
</dbReference>
<dbReference type="SUPFAM" id="SSF56024">
    <property type="entry name" value="Phospholipase D/nuclease"/>
    <property type="match status" value="1"/>
</dbReference>
<proteinExistence type="inferred from homology"/>
<dbReference type="InterPro" id="IPR025202">
    <property type="entry name" value="PLD-like_dom"/>
</dbReference>
<organism evidence="8 9">
    <name type="scientific">Chlamydomonas schloesseri</name>
    <dbReference type="NCBI Taxonomy" id="2026947"/>
    <lineage>
        <taxon>Eukaryota</taxon>
        <taxon>Viridiplantae</taxon>
        <taxon>Chlorophyta</taxon>
        <taxon>core chlorophytes</taxon>
        <taxon>Chlorophyceae</taxon>
        <taxon>CS clade</taxon>
        <taxon>Chlamydomonadales</taxon>
        <taxon>Chlamydomonadaceae</taxon>
        <taxon>Chlamydomonas</taxon>
    </lineage>
</organism>
<evidence type="ECO:0000256" key="4">
    <source>
        <dbReference type="ARBA" id="ARBA00038012"/>
    </source>
</evidence>
<dbReference type="GO" id="GO:0016891">
    <property type="term" value="F:RNA endonuclease activity producing 5'-phosphomonoesters, hydrolytic mechanism"/>
    <property type="evidence" value="ECO:0007669"/>
    <property type="project" value="TreeGrafter"/>
</dbReference>
<keyword evidence="2" id="KW-0442">Lipid degradation</keyword>
<dbReference type="AlphaFoldDB" id="A0A835TQA3"/>
<evidence type="ECO:0000256" key="3">
    <source>
        <dbReference type="ARBA" id="ARBA00023098"/>
    </source>
</evidence>